<organism evidence="7 9">
    <name type="scientific">[Ruminococcus] torques</name>
    <dbReference type="NCBI Taxonomy" id="33039"/>
    <lineage>
        <taxon>Bacteria</taxon>
        <taxon>Bacillati</taxon>
        <taxon>Bacillota</taxon>
        <taxon>Clostridia</taxon>
        <taxon>Lachnospirales</taxon>
        <taxon>Lachnospiraceae</taxon>
        <taxon>Mediterraneibacter</taxon>
    </lineage>
</organism>
<dbReference type="Pfam" id="PF05043">
    <property type="entry name" value="Mga"/>
    <property type="match status" value="1"/>
</dbReference>
<dbReference type="Gene3D" id="3.40.930.10">
    <property type="entry name" value="Mannitol-specific EII, Chain A"/>
    <property type="match status" value="1"/>
</dbReference>
<protein>
    <submittedName>
        <fullName evidence="8">PRD domain-containing protein</fullName>
    </submittedName>
    <submittedName>
        <fullName evidence="7">Probable licABCH operon regulator</fullName>
    </submittedName>
</protein>
<dbReference type="GO" id="GO:0006355">
    <property type="term" value="P:regulation of DNA-templated transcription"/>
    <property type="evidence" value="ECO:0007669"/>
    <property type="project" value="InterPro"/>
</dbReference>
<evidence type="ECO:0000313" key="9">
    <source>
        <dbReference type="Proteomes" id="UP000095787"/>
    </source>
</evidence>
<dbReference type="Gene3D" id="1.10.1790.10">
    <property type="entry name" value="PRD domain"/>
    <property type="match status" value="1"/>
</dbReference>
<evidence type="ECO:0000256" key="2">
    <source>
        <dbReference type="ARBA" id="ARBA00023015"/>
    </source>
</evidence>
<dbReference type="CDD" id="cd05568">
    <property type="entry name" value="PTS_IIB_bgl_like"/>
    <property type="match status" value="1"/>
</dbReference>
<dbReference type="InterPro" id="IPR036634">
    <property type="entry name" value="PRD_sf"/>
</dbReference>
<dbReference type="PANTHER" id="PTHR30185">
    <property type="entry name" value="CRYPTIC BETA-GLUCOSIDE BGL OPERON ANTITERMINATOR"/>
    <property type="match status" value="1"/>
</dbReference>
<dbReference type="Pfam" id="PF00359">
    <property type="entry name" value="PTS_EIIA_2"/>
    <property type="match status" value="1"/>
</dbReference>
<feature type="domain" description="PTS EIIA type-2" evidence="5">
    <location>
        <begin position="488"/>
        <end position="625"/>
    </location>
</feature>
<dbReference type="InterPro" id="IPR002178">
    <property type="entry name" value="PTS_EIIA_type-2_dom"/>
</dbReference>
<feature type="domain" description="PRD" evidence="6">
    <location>
        <begin position="285"/>
        <end position="392"/>
    </location>
</feature>
<keyword evidence="2" id="KW-0805">Transcription regulation</keyword>
<reference evidence="8 10" key="2">
    <citation type="journal article" date="2019" name="Science, e1252229">
        <title>Invertible promoters mediate bacterial phase variation, antibiotic resistance, and host adaptation in the gut.</title>
        <authorList>
            <person name="Jiang X."/>
            <person name="Hall A.B."/>
            <person name="Arthur T.D."/>
            <person name="Plichta D.R."/>
            <person name="Covington C.T."/>
            <person name="Poyet M."/>
            <person name="Crothers J."/>
            <person name="Moses P.L."/>
            <person name="Tolonen A.C."/>
            <person name="Vlamakis H."/>
            <person name="Alm E.J."/>
            <person name="Xavier R.J."/>
        </authorList>
    </citation>
    <scope>NUCLEOTIDE SEQUENCE [LARGE SCALE GENOMIC DNA]</scope>
    <source>
        <strain evidence="10">aa_0143</strain>
        <strain evidence="8">Aa_0143</strain>
    </source>
</reference>
<dbReference type="Proteomes" id="UP000292665">
    <property type="component" value="Unassembled WGS sequence"/>
</dbReference>
<dbReference type="InterPro" id="IPR050661">
    <property type="entry name" value="BglG_antiterminators"/>
</dbReference>
<evidence type="ECO:0000256" key="4">
    <source>
        <dbReference type="ARBA" id="ARBA00023163"/>
    </source>
</evidence>
<keyword evidence="3" id="KW-0010">Activator</keyword>
<dbReference type="Proteomes" id="UP000095787">
    <property type="component" value="Unassembled WGS sequence"/>
</dbReference>
<name>A0A174A5P8_9FIRM</name>
<dbReference type="EMBL" id="RCYR01000001">
    <property type="protein sequence ID" value="RYS82244.1"/>
    <property type="molecule type" value="Genomic_DNA"/>
</dbReference>
<dbReference type="InterPro" id="IPR011608">
    <property type="entry name" value="PRD"/>
</dbReference>
<dbReference type="EMBL" id="CYZO01000009">
    <property type="protein sequence ID" value="CUN82825.1"/>
    <property type="molecule type" value="Genomic_DNA"/>
</dbReference>
<accession>A0A174A5P8</accession>
<gene>
    <name evidence="7" type="primary">licR</name>
    <name evidence="8" type="ORF">EAI93_00615</name>
    <name evidence="7" type="ORF">ERS852456_00915</name>
</gene>
<dbReference type="Pfam" id="PF00874">
    <property type="entry name" value="PRD"/>
    <property type="match status" value="1"/>
</dbReference>
<reference evidence="7 9" key="1">
    <citation type="submission" date="2015-09" db="EMBL/GenBank/DDBJ databases">
        <authorList>
            <consortium name="Pathogen Informatics"/>
        </authorList>
    </citation>
    <scope>NUCLEOTIDE SEQUENCE [LARGE SCALE GENOMIC DNA]</scope>
    <source>
        <strain evidence="7 9">2789STDY5834841</strain>
    </source>
</reference>
<evidence type="ECO:0000313" key="8">
    <source>
        <dbReference type="EMBL" id="RYS82244.1"/>
    </source>
</evidence>
<evidence type="ECO:0000313" key="7">
    <source>
        <dbReference type="EMBL" id="CUN82825.1"/>
    </source>
</evidence>
<proteinExistence type="predicted"/>
<evidence type="ECO:0000256" key="1">
    <source>
        <dbReference type="ARBA" id="ARBA00022737"/>
    </source>
</evidence>
<dbReference type="SUPFAM" id="SSF46785">
    <property type="entry name" value="Winged helix' DNA-binding domain"/>
    <property type="match status" value="1"/>
</dbReference>
<dbReference type="InterPro" id="IPR013196">
    <property type="entry name" value="HTH_11"/>
</dbReference>
<keyword evidence="1" id="KW-0677">Repeat</keyword>
<dbReference type="InterPro" id="IPR036388">
    <property type="entry name" value="WH-like_DNA-bd_sf"/>
</dbReference>
<dbReference type="AlphaFoldDB" id="A0A174A5P8"/>
<dbReference type="InterPro" id="IPR016152">
    <property type="entry name" value="PTrfase/Anion_transptr"/>
</dbReference>
<sequence length="628" mass="73837">MKMQEKYKQLLEALLESSKEFLNSQELGELAGISQRTVIRYMKELKEQSLKYGFFIHTVKGRGYRLEIIEEEKFRDALAVEEDVEVTKVLFKLFFERTCKLDDLAELLHYSRSGMSRIIEKVEKKLEREGLRLLNKPYVGFFIGGSEVYIRNYLYKLLKKKSLEETEKIFRVPREMLAKVRSEIDAELAQKSVHKRKENELFFLKYLLIQKQRIAIGKTIKTDYFANISQTVHLNHDMEVVRNIQKRIETSVCPKSDEEIENIYLALVYRQAFWQNGYVDSINEKNLQFYQDMTERAFQRIKNDYKVDLFQDDILVNGLVLHLASNFSRYLLGMETENLFYNDVLESYPTAYYYAMEVAEEISVWTKLSLSKYEISFLGMHFASYLERSLKSKKWKCAIIYGSGIGSAKLLESRLHNKYPHLEVIGTGLLEEAGKKAEEADFFITTFPVEEPEIMGKPWVRLSPMLDIKEQIALEQLVGNLARHRKWRYESVSKMYLYIDQYMEKIELLNYLCDLCREKRFITEQEAEGIVGRENLVSTEIVEGIAMPHGLIEGSSFLVFALLKEPIIWGRTSVKLVVMGCFQRGDERMKEELEYIFHLFLNLEDKNRLLSCKSAEEIERCMEVYYGK</sequence>
<evidence type="ECO:0000256" key="3">
    <source>
        <dbReference type="ARBA" id="ARBA00023159"/>
    </source>
</evidence>
<keyword evidence="4" id="KW-0804">Transcription</keyword>
<evidence type="ECO:0000313" key="10">
    <source>
        <dbReference type="Proteomes" id="UP000292665"/>
    </source>
</evidence>
<dbReference type="PANTHER" id="PTHR30185:SF18">
    <property type="entry name" value="TRANSCRIPTIONAL REGULATOR MTLR"/>
    <property type="match status" value="1"/>
</dbReference>
<dbReference type="SUPFAM" id="SSF55804">
    <property type="entry name" value="Phoshotransferase/anion transport protein"/>
    <property type="match status" value="1"/>
</dbReference>
<dbReference type="Gene3D" id="1.10.10.10">
    <property type="entry name" value="Winged helix-like DNA-binding domain superfamily/Winged helix DNA-binding domain"/>
    <property type="match status" value="1"/>
</dbReference>
<dbReference type="SUPFAM" id="SSF63520">
    <property type="entry name" value="PTS-regulatory domain, PRD"/>
    <property type="match status" value="1"/>
</dbReference>
<dbReference type="PROSITE" id="PS51372">
    <property type="entry name" value="PRD_2"/>
    <property type="match status" value="1"/>
</dbReference>
<dbReference type="InterPro" id="IPR007737">
    <property type="entry name" value="Mga_HTH"/>
</dbReference>
<dbReference type="Pfam" id="PF08279">
    <property type="entry name" value="HTH_11"/>
    <property type="match status" value="1"/>
</dbReference>
<dbReference type="PROSITE" id="PS51094">
    <property type="entry name" value="PTS_EIIA_TYPE_2"/>
    <property type="match status" value="1"/>
</dbReference>
<evidence type="ECO:0000259" key="6">
    <source>
        <dbReference type="PROSITE" id="PS51372"/>
    </source>
</evidence>
<dbReference type="InterPro" id="IPR036390">
    <property type="entry name" value="WH_DNA-bd_sf"/>
</dbReference>
<evidence type="ECO:0000259" key="5">
    <source>
        <dbReference type="PROSITE" id="PS51094"/>
    </source>
</evidence>